<sequence>MSKKAGQLQADLAQLPQALLASGSGGPSLRGTPSIALMVLPPAGARSLHHSYAGPKHFFLPSMVRARAC</sequence>
<dbReference type="EMBL" id="CANL01000078">
    <property type="protein sequence ID" value="CCM65888.1"/>
    <property type="molecule type" value="Genomic_DNA"/>
</dbReference>
<comment type="caution">
    <text evidence="1">The sequence shown here is derived from an EMBL/GenBank/DDBJ whole genome shotgun (WGS) entry which is preliminary data.</text>
</comment>
<protein>
    <submittedName>
        <fullName evidence="1">Uncharacterized protein</fullName>
    </submittedName>
</protein>
<organism evidence="1 2">
    <name type="scientific">Candidatus Neomicrothrix parvicella RN1</name>
    <dbReference type="NCBI Taxonomy" id="1229780"/>
    <lineage>
        <taxon>Bacteria</taxon>
        <taxon>Bacillati</taxon>
        <taxon>Actinomycetota</taxon>
        <taxon>Acidimicrobiia</taxon>
        <taxon>Acidimicrobiales</taxon>
        <taxon>Microthrixaceae</taxon>
        <taxon>Candidatus Neomicrothrix</taxon>
    </lineage>
</organism>
<dbReference type="HOGENOM" id="CLU_2768166_0_0_11"/>
<evidence type="ECO:0000313" key="2">
    <source>
        <dbReference type="Proteomes" id="UP000018291"/>
    </source>
</evidence>
<name>R4Z593_9ACTN</name>
<evidence type="ECO:0000313" key="1">
    <source>
        <dbReference type="EMBL" id="CCM65888.1"/>
    </source>
</evidence>
<dbReference type="Proteomes" id="UP000018291">
    <property type="component" value="Unassembled WGS sequence"/>
</dbReference>
<accession>R4Z593</accession>
<reference evidence="1 2" key="1">
    <citation type="journal article" date="2013" name="ISME J.">
        <title>Metabolic model for the filamentous 'Candidatus Microthrix parvicella' based on genomic and metagenomic analyses.</title>
        <authorList>
            <person name="Jon McIlroy S."/>
            <person name="Kristiansen R."/>
            <person name="Albertsen M."/>
            <person name="Michael Karst S."/>
            <person name="Rossetti S."/>
            <person name="Lund Nielsen J."/>
            <person name="Tandoi V."/>
            <person name="James Seviour R."/>
            <person name="Nielsen P.H."/>
        </authorList>
    </citation>
    <scope>NUCLEOTIDE SEQUENCE [LARGE SCALE GENOMIC DNA]</scope>
    <source>
        <strain evidence="1 2">RN1</strain>
    </source>
</reference>
<proteinExistence type="predicted"/>
<gene>
    <name evidence="1" type="ORF">BN381_80418</name>
</gene>
<keyword evidence="2" id="KW-1185">Reference proteome</keyword>
<dbReference type="AlphaFoldDB" id="R4Z593"/>
<dbReference type="STRING" id="1229780.BN381_80418"/>